<dbReference type="NCBIfam" id="TIGR00556">
    <property type="entry name" value="pantethn_trn"/>
    <property type="match status" value="1"/>
</dbReference>
<dbReference type="HAMAP" id="MF_00101">
    <property type="entry name" value="AcpS"/>
    <property type="match status" value="1"/>
</dbReference>
<keyword evidence="5 8" id="KW-0460">Magnesium</keyword>
<evidence type="ECO:0000256" key="3">
    <source>
        <dbReference type="ARBA" id="ARBA00022723"/>
    </source>
</evidence>
<feature type="binding site" evidence="8">
    <location>
        <position position="7"/>
    </location>
    <ligand>
        <name>Mg(2+)</name>
        <dbReference type="ChEBI" id="CHEBI:18420"/>
    </ligand>
</feature>
<dbReference type="EC" id="2.7.8.7" evidence="8"/>
<dbReference type="GO" id="GO:0006633">
    <property type="term" value="P:fatty acid biosynthetic process"/>
    <property type="evidence" value="ECO:0007669"/>
    <property type="project" value="UniProtKB-UniRule"/>
</dbReference>
<keyword evidence="2 8" id="KW-0808">Transferase</keyword>
<keyword evidence="8" id="KW-0963">Cytoplasm</keyword>
<evidence type="ECO:0000256" key="6">
    <source>
        <dbReference type="ARBA" id="ARBA00023098"/>
    </source>
</evidence>
<dbReference type="OrthoDB" id="517356at2"/>
<dbReference type="RefSeq" id="WP_008046517.1">
    <property type="nucleotide sequence ID" value="NZ_CH724153.1"/>
</dbReference>
<reference evidence="10 11" key="1">
    <citation type="submission" date="2006-02" db="EMBL/GenBank/DDBJ databases">
        <authorList>
            <person name="Pinhassi J."/>
            <person name="Pedros-Alio C."/>
            <person name="Ferriera S."/>
            <person name="Johnson J."/>
            <person name="Kravitz S."/>
            <person name="Halpern A."/>
            <person name="Remington K."/>
            <person name="Beeson K."/>
            <person name="Tran B."/>
            <person name="Rogers Y.-H."/>
            <person name="Friedman R."/>
            <person name="Venter J.C."/>
        </authorList>
    </citation>
    <scope>NUCLEOTIDE SEQUENCE [LARGE SCALE GENOMIC DNA]</scope>
    <source>
        <strain evidence="10 11">MED297</strain>
    </source>
</reference>
<keyword evidence="11" id="KW-1185">Reference proteome</keyword>
<dbReference type="NCBIfam" id="TIGR00516">
    <property type="entry name" value="acpS"/>
    <property type="match status" value="1"/>
</dbReference>
<evidence type="ECO:0000256" key="5">
    <source>
        <dbReference type="ARBA" id="ARBA00022842"/>
    </source>
</evidence>
<comment type="similarity">
    <text evidence="8">Belongs to the P-Pant transferase superfamily. AcpS family.</text>
</comment>
<dbReference type="AlphaFoldDB" id="A4BBK1"/>
<dbReference type="InterPro" id="IPR037143">
    <property type="entry name" value="4-PPantetheinyl_Trfase_dom_sf"/>
</dbReference>
<keyword evidence="6 8" id="KW-0443">Lipid metabolism</keyword>
<evidence type="ECO:0000256" key="4">
    <source>
        <dbReference type="ARBA" id="ARBA00022832"/>
    </source>
</evidence>
<dbReference type="SUPFAM" id="SSF56214">
    <property type="entry name" value="4'-phosphopantetheinyl transferase"/>
    <property type="match status" value="1"/>
</dbReference>
<evidence type="ECO:0000256" key="7">
    <source>
        <dbReference type="ARBA" id="ARBA00023160"/>
    </source>
</evidence>
<dbReference type="InterPro" id="IPR008278">
    <property type="entry name" value="4-PPantetheinyl_Trfase_dom"/>
</dbReference>
<comment type="cofactor">
    <cofactor evidence="8">
        <name>Mg(2+)</name>
        <dbReference type="ChEBI" id="CHEBI:18420"/>
    </cofactor>
</comment>
<comment type="catalytic activity">
    <reaction evidence="8">
        <text>apo-[ACP] + CoA = holo-[ACP] + adenosine 3',5'-bisphosphate + H(+)</text>
        <dbReference type="Rhea" id="RHEA:12068"/>
        <dbReference type="Rhea" id="RHEA-COMP:9685"/>
        <dbReference type="Rhea" id="RHEA-COMP:9690"/>
        <dbReference type="ChEBI" id="CHEBI:15378"/>
        <dbReference type="ChEBI" id="CHEBI:29999"/>
        <dbReference type="ChEBI" id="CHEBI:57287"/>
        <dbReference type="ChEBI" id="CHEBI:58343"/>
        <dbReference type="ChEBI" id="CHEBI:64479"/>
        <dbReference type="EC" id="2.7.8.7"/>
    </reaction>
</comment>
<keyword evidence="4 8" id="KW-0276">Fatty acid metabolism</keyword>
<dbReference type="InterPro" id="IPR002582">
    <property type="entry name" value="ACPS"/>
</dbReference>
<accession>A4BBK1</accession>
<dbReference type="GO" id="GO:0005737">
    <property type="term" value="C:cytoplasm"/>
    <property type="evidence" value="ECO:0007669"/>
    <property type="project" value="UniProtKB-SubCell"/>
</dbReference>
<dbReference type="GO" id="GO:0008897">
    <property type="term" value="F:holo-[acyl-carrier-protein] synthase activity"/>
    <property type="evidence" value="ECO:0007669"/>
    <property type="project" value="UniProtKB-UniRule"/>
</dbReference>
<dbReference type="Gene3D" id="3.90.470.20">
    <property type="entry name" value="4'-phosphopantetheinyl transferase domain"/>
    <property type="match status" value="1"/>
</dbReference>
<proteinExistence type="inferred from homology"/>
<name>A4BBK1_9GAMM</name>
<comment type="function">
    <text evidence="8">Transfers the 4'-phosphopantetheine moiety from coenzyme A to a Ser of acyl-carrier-protein.</text>
</comment>
<feature type="binding site" evidence="8">
    <location>
        <position position="56"/>
    </location>
    <ligand>
        <name>Mg(2+)</name>
        <dbReference type="ChEBI" id="CHEBI:18420"/>
    </ligand>
</feature>
<evidence type="ECO:0000313" key="11">
    <source>
        <dbReference type="Proteomes" id="UP000005953"/>
    </source>
</evidence>
<evidence type="ECO:0000256" key="8">
    <source>
        <dbReference type="HAMAP-Rule" id="MF_00101"/>
    </source>
</evidence>
<evidence type="ECO:0000256" key="2">
    <source>
        <dbReference type="ARBA" id="ARBA00022679"/>
    </source>
</evidence>
<evidence type="ECO:0000313" key="10">
    <source>
        <dbReference type="EMBL" id="EAR10336.1"/>
    </source>
</evidence>
<gene>
    <name evidence="8" type="primary">acpS</name>
    <name evidence="10" type="ORF">MED297_00905</name>
</gene>
<feature type="domain" description="4'-phosphopantetheinyl transferase" evidence="9">
    <location>
        <begin position="3"/>
        <end position="119"/>
    </location>
</feature>
<dbReference type="GO" id="GO:0000287">
    <property type="term" value="F:magnesium ion binding"/>
    <property type="evidence" value="ECO:0007669"/>
    <property type="project" value="UniProtKB-UniRule"/>
</dbReference>
<dbReference type="Proteomes" id="UP000005953">
    <property type="component" value="Unassembled WGS sequence"/>
</dbReference>
<dbReference type="HOGENOM" id="CLU_089696_3_1_6"/>
<protein>
    <recommendedName>
        <fullName evidence="8">Holo-[acyl-carrier-protein] synthase</fullName>
        <shortName evidence="8">Holo-ACP synthase</shortName>
        <ecNumber evidence="8">2.7.8.7</ecNumber>
    </recommendedName>
    <alternativeName>
        <fullName evidence="8">4'-phosphopantetheinyl transferase AcpS</fullName>
    </alternativeName>
</protein>
<comment type="subcellular location">
    <subcellularLocation>
        <location evidence="8">Cytoplasm</location>
    </subcellularLocation>
</comment>
<dbReference type="STRING" id="314283.MED297_00905"/>
<keyword evidence="7 8" id="KW-0275">Fatty acid biosynthesis</keyword>
<organism evidence="10 11">
    <name type="scientific">Reinekea blandensis MED297</name>
    <dbReference type="NCBI Taxonomy" id="314283"/>
    <lineage>
        <taxon>Bacteria</taxon>
        <taxon>Pseudomonadati</taxon>
        <taxon>Pseudomonadota</taxon>
        <taxon>Gammaproteobacteria</taxon>
        <taxon>Oceanospirillales</taxon>
        <taxon>Saccharospirillaceae</taxon>
        <taxon>Reinekea</taxon>
    </lineage>
</organism>
<evidence type="ECO:0000256" key="1">
    <source>
        <dbReference type="ARBA" id="ARBA00022516"/>
    </source>
</evidence>
<comment type="caution">
    <text evidence="10">The sequence shown here is derived from an EMBL/GenBank/DDBJ whole genome shotgun (WGS) entry which is preliminary data.</text>
</comment>
<dbReference type="InterPro" id="IPR004568">
    <property type="entry name" value="Ppantetheine-prot_Trfase_dom"/>
</dbReference>
<keyword evidence="1 8" id="KW-0444">Lipid biosynthesis</keyword>
<sequence>MKGIGTDIVQISRIIGVYEQQSTRFIARILTDKEQVVFCERGESMNFLANRFAAKEAVSKALGTGIAGGIRFTDIEILPMSSGEPQVFLHGQALARLTDIGATEVRISLSDEEDYAVAFAVVV</sequence>
<dbReference type="EMBL" id="AAOE01000004">
    <property type="protein sequence ID" value="EAR10336.1"/>
    <property type="molecule type" value="Genomic_DNA"/>
</dbReference>
<evidence type="ECO:0000259" key="9">
    <source>
        <dbReference type="Pfam" id="PF01648"/>
    </source>
</evidence>
<dbReference type="Pfam" id="PF01648">
    <property type="entry name" value="ACPS"/>
    <property type="match status" value="1"/>
</dbReference>
<keyword evidence="3 8" id="KW-0479">Metal-binding</keyword>